<keyword evidence="1 3" id="KW-0807">Transducer</keyword>
<evidence type="ECO:0000313" key="6">
    <source>
        <dbReference type="EMBL" id="RIE04526.1"/>
    </source>
</evidence>
<dbReference type="GO" id="GO:0004888">
    <property type="term" value="F:transmembrane signaling receptor activity"/>
    <property type="evidence" value="ECO:0007669"/>
    <property type="project" value="InterPro"/>
</dbReference>
<dbReference type="AlphaFoldDB" id="A0A398CME9"/>
<protein>
    <recommendedName>
        <fullName evidence="5">Methyl-accepting transducer domain-containing protein</fullName>
    </recommendedName>
</protein>
<proteinExistence type="inferred from homology"/>
<dbReference type="PRINTS" id="PR00260">
    <property type="entry name" value="CHEMTRNSDUCR"/>
</dbReference>
<dbReference type="RefSeq" id="WP_119148194.1">
    <property type="nucleotide sequence ID" value="NZ_QXJM01000026.1"/>
</dbReference>
<comment type="similarity">
    <text evidence="2">Belongs to the methyl-accepting chemotaxis (MCP) protein family.</text>
</comment>
<dbReference type="Pfam" id="PF00015">
    <property type="entry name" value="MCPsignal"/>
    <property type="match status" value="1"/>
</dbReference>
<organism evidence="6 7">
    <name type="scientific">Cohnella faecalis</name>
    <dbReference type="NCBI Taxonomy" id="2315694"/>
    <lineage>
        <taxon>Bacteria</taxon>
        <taxon>Bacillati</taxon>
        <taxon>Bacillota</taxon>
        <taxon>Bacilli</taxon>
        <taxon>Bacillales</taxon>
        <taxon>Paenibacillaceae</taxon>
        <taxon>Cohnella</taxon>
    </lineage>
</organism>
<comment type="caution">
    <text evidence="6">The sequence shown here is derived from an EMBL/GenBank/DDBJ whole genome shotgun (WGS) entry which is preliminary data.</text>
</comment>
<evidence type="ECO:0000256" key="3">
    <source>
        <dbReference type="PROSITE-ProRule" id="PRU00284"/>
    </source>
</evidence>
<evidence type="ECO:0000256" key="2">
    <source>
        <dbReference type="ARBA" id="ARBA00029447"/>
    </source>
</evidence>
<dbReference type="GO" id="GO:0007165">
    <property type="term" value="P:signal transduction"/>
    <property type="evidence" value="ECO:0007669"/>
    <property type="project" value="UniProtKB-KW"/>
</dbReference>
<dbReference type="Proteomes" id="UP000266340">
    <property type="component" value="Unassembled WGS sequence"/>
</dbReference>
<dbReference type="InterPro" id="IPR004090">
    <property type="entry name" value="Chemotax_Me-accpt_rcpt"/>
</dbReference>
<dbReference type="PROSITE" id="PS50111">
    <property type="entry name" value="CHEMOTAXIS_TRANSDUC_2"/>
    <property type="match status" value="1"/>
</dbReference>
<feature type="region of interest" description="Disordered" evidence="4">
    <location>
        <begin position="103"/>
        <end position="130"/>
    </location>
</feature>
<dbReference type="PANTHER" id="PTHR32089">
    <property type="entry name" value="METHYL-ACCEPTING CHEMOTAXIS PROTEIN MCPB"/>
    <property type="match status" value="1"/>
</dbReference>
<evidence type="ECO:0000256" key="4">
    <source>
        <dbReference type="SAM" id="MobiDB-lite"/>
    </source>
</evidence>
<dbReference type="PANTHER" id="PTHR32089:SF112">
    <property type="entry name" value="LYSOZYME-LIKE PROTEIN-RELATED"/>
    <property type="match status" value="1"/>
</dbReference>
<sequence>MARTVESSVRDARELHEKSKSIRGMADAIAGIAYKTNLLALNASIEASRAGEQGKGFAVVAGEVRKLALQSNETAAVISSKVEEIRAVIEAVAKRIERGSSKFRAEPSSYARREARSKISSEALPTWKRS</sequence>
<reference evidence="6 7" key="1">
    <citation type="submission" date="2018-09" db="EMBL/GenBank/DDBJ databases">
        <title>Cohnella cavernae sp. nov., isolated from a karst cave.</title>
        <authorList>
            <person name="Zhu H."/>
        </authorList>
    </citation>
    <scope>NUCLEOTIDE SEQUENCE [LARGE SCALE GENOMIC DNA]</scope>
    <source>
        <strain evidence="6 7">K2E09-144</strain>
    </source>
</reference>
<dbReference type="GO" id="GO:0016020">
    <property type="term" value="C:membrane"/>
    <property type="evidence" value="ECO:0007669"/>
    <property type="project" value="InterPro"/>
</dbReference>
<name>A0A398CME9_9BACL</name>
<evidence type="ECO:0000256" key="1">
    <source>
        <dbReference type="ARBA" id="ARBA00023224"/>
    </source>
</evidence>
<keyword evidence="7" id="KW-1185">Reference proteome</keyword>
<feature type="domain" description="Methyl-accepting transducer" evidence="5">
    <location>
        <begin position="1"/>
        <end position="101"/>
    </location>
</feature>
<evidence type="ECO:0000313" key="7">
    <source>
        <dbReference type="Proteomes" id="UP000266340"/>
    </source>
</evidence>
<dbReference type="EMBL" id="QXJM01000026">
    <property type="protein sequence ID" value="RIE04526.1"/>
    <property type="molecule type" value="Genomic_DNA"/>
</dbReference>
<accession>A0A398CME9</accession>
<dbReference type="OrthoDB" id="9807021at2"/>
<dbReference type="SUPFAM" id="SSF58104">
    <property type="entry name" value="Methyl-accepting chemotaxis protein (MCP) signaling domain"/>
    <property type="match status" value="1"/>
</dbReference>
<gene>
    <name evidence="6" type="ORF">D3H35_05850</name>
</gene>
<dbReference type="Gene3D" id="1.10.287.950">
    <property type="entry name" value="Methyl-accepting chemotaxis protein"/>
    <property type="match status" value="1"/>
</dbReference>
<dbReference type="GO" id="GO:0006935">
    <property type="term" value="P:chemotaxis"/>
    <property type="evidence" value="ECO:0007669"/>
    <property type="project" value="InterPro"/>
</dbReference>
<dbReference type="InterPro" id="IPR004089">
    <property type="entry name" value="MCPsignal_dom"/>
</dbReference>
<feature type="compositionally biased region" description="Basic and acidic residues" evidence="4">
    <location>
        <begin position="103"/>
        <end position="119"/>
    </location>
</feature>
<evidence type="ECO:0000259" key="5">
    <source>
        <dbReference type="PROSITE" id="PS50111"/>
    </source>
</evidence>